<protein>
    <submittedName>
        <fullName evidence="2">Uncharacterized protein</fullName>
    </submittedName>
</protein>
<dbReference type="EMBL" id="MFQN01000009">
    <property type="protein sequence ID" value="OGH75495.1"/>
    <property type="molecule type" value="Genomic_DNA"/>
</dbReference>
<dbReference type="Proteomes" id="UP000178347">
    <property type="component" value="Unassembled WGS sequence"/>
</dbReference>
<evidence type="ECO:0000313" key="3">
    <source>
        <dbReference type="Proteomes" id="UP000178347"/>
    </source>
</evidence>
<dbReference type="STRING" id="1798692.A3G00_01165"/>
<accession>A0A1F6MUX9</accession>
<evidence type="ECO:0000313" key="2">
    <source>
        <dbReference type="EMBL" id="OGH75495.1"/>
    </source>
</evidence>
<gene>
    <name evidence="2" type="ORF">A3G00_01165</name>
</gene>
<name>A0A1F6MUX9_9BACT</name>
<sequence length="114" mass="12833">MLTPRQSKNKRAILLAEYKEYERLHIISIAAAILIAVGVGVTLFFLYTNIYQSISKTREVLLTDPALNVETVDFNKYDSAIAAWEKKMNAETPAPTRDPFLFIAKPNATSTQQL</sequence>
<keyword evidence="1" id="KW-0472">Membrane</keyword>
<proteinExistence type="predicted"/>
<comment type="caution">
    <text evidence="2">The sequence shown here is derived from an EMBL/GenBank/DDBJ whole genome shotgun (WGS) entry which is preliminary data.</text>
</comment>
<keyword evidence="1" id="KW-1133">Transmembrane helix</keyword>
<dbReference type="AlphaFoldDB" id="A0A1F6MUX9"/>
<keyword evidence="1" id="KW-0812">Transmembrane</keyword>
<feature type="transmembrane region" description="Helical" evidence="1">
    <location>
        <begin position="24"/>
        <end position="48"/>
    </location>
</feature>
<organism evidence="2 3">
    <name type="scientific">Candidatus Magasanikbacteria bacterium RIFCSPLOWO2_12_FULL_43_12</name>
    <dbReference type="NCBI Taxonomy" id="1798692"/>
    <lineage>
        <taxon>Bacteria</taxon>
        <taxon>Candidatus Magasanikiibacteriota</taxon>
    </lineage>
</organism>
<reference evidence="2 3" key="1">
    <citation type="journal article" date="2016" name="Nat. Commun.">
        <title>Thousands of microbial genomes shed light on interconnected biogeochemical processes in an aquifer system.</title>
        <authorList>
            <person name="Anantharaman K."/>
            <person name="Brown C.T."/>
            <person name="Hug L.A."/>
            <person name="Sharon I."/>
            <person name="Castelle C.J."/>
            <person name="Probst A.J."/>
            <person name="Thomas B.C."/>
            <person name="Singh A."/>
            <person name="Wilkins M.J."/>
            <person name="Karaoz U."/>
            <person name="Brodie E.L."/>
            <person name="Williams K.H."/>
            <person name="Hubbard S.S."/>
            <person name="Banfield J.F."/>
        </authorList>
    </citation>
    <scope>NUCLEOTIDE SEQUENCE [LARGE SCALE GENOMIC DNA]</scope>
</reference>
<evidence type="ECO:0000256" key="1">
    <source>
        <dbReference type="SAM" id="Phobius"/>
    </source>
</evidence>